<evidence type="ECO:0000313" key="1">
    <source>
        <dbReference type="EMBL" id="JAH61601.1"/>
    </source>
</evidence>
<organism evidence="1">
    <name type="scientific">Anguilla anguilla</name>
    <name type="common">European freshwater eel</name>
    <name type="synonym">Muraena anguilla</name>
    <dbReference type="NCBI Taxonomy" id="7936"/>
    <lineage>
        <taxon>Eukaryota</taxon>
        <taxon>Metazoa</taxon>
        <taxon>Chordata</taxon>
        <taxon>Craniata</taxon>
        <taxon>Vertebrata</taxon>
        <taxon>Euteleostomi</taxon>
        <taxon>Actinopterygii</taxon>
        <taxon>Neopterygii</taxon>
        <taxon>Teleostei</taxon>
        <taxon>Anguilliformes</taxon>
        <taxon>Anguillidae</taxon>
        <taxon>Anguilla</taxon>
    </lineage>
</organism>
<sequence length="49" mass="5897">MLPYRPIINPYMDFVENIMINIGHRNVLFKKKKYKSTYCTHISPIYCCV</sequence>
<dbReference type="AlphaFoldDB" id="A0A0E9U6Y4"/>
<reference evidence="1" key="2">
    <citation type="journal article" date="2015" name="Fish Shellfish Immunol.">
        <title>Early steps in the European eel (Anguilla anguilla)-Vibrio vulnificus interaction in the gills: Role of the RtxA13 toxin.</title>
        <authorList>
            <person name="Callol A."/>
            <person name="Pajuelo D."/>
            <person name="Ebbesson L."/>
            <person name="Teles M."/>
            <person name="MacKenzie S."/>
            <person name="Amaro C."/>
        </authorList>
    </citation>
    <scope>NUCLEOTIDE SEQUENCE</scope>
</reference>
<dbReference type="EMBL" id="GBXM01046976">
    <property type="protein sequence ID" value="JAH61601.1"/>
    <property type="molecule type" value="Transcribed_RNA"/>
</dbReference>
<name>A0A0E9U6Y4_ANGAN</name>
<protein>
    <submittedName>
        <fullName evidence="1">Uncharacterized protein</fullName>
    </submittedName>
</protein>
<accession>A0A0E9U6Y4</accession>
<reference evidence="1" key="1">
    <citation type="submission" date="2014-11" db="EMBL/GenBank/DDBJ databases">
        <authorList>
            <person name="Amaro Gonzalez C."/>
        </authorList>
    </citation>
    <scope>NUCLEOTIDE SEQUENCE</scope>
</reference>
<proteinExistence type="predicted"/>